<sequence length="103" mass="11441">MASSSRSSPLLPWRRSPSPPPYPSPNSLSPPHPPPPSSHSYRSHTLRRSGLRRETLQGFGEAALEPAGEEERQEEEEEEAAASALENGRPLYPIPLAWFDLAW</sequence>
<feature type="compositionally biased region" description="Pro residues" evidence="1">
    <location>
        <begin position="17"/>
        <end position="37"/>
    </location>
</feature>
<feature type="region of interest" description="Disordered" evidence="1">
    <location>
        <begin position="1"/>
        <end position="87"/>
    </location>
</feature>
<feature type="compositionally biased region" description="Basic residues" evidence="1">
    <location>
        <begin position="41"/>
        <end position="50"/>
    </location>
</feature>
<feature type="compositionally biased region" description="Low complexity" evidence="1">
    <location>
        <begin position="1"/>
        <end position="16"/>
    </location>
</feature>
<evidence type="ECO:0000256" key="1">
    <source>
        <dbReference type="SAM" id="MobiDB-lite"/>
    </source>
</evidence>
<dbReference type="AlphaFoldDB" id="A0A6V7PMP5"/>
<name>A0A6V7PMP5_ANACO</name>
<evidence type="ECO:0000313" key="2">
    <source>
        <dbReference type="EMBL" id="CAD1831928.1"/>
    </source>
</evidence>
<proteinExistence type="predicted"/>
<gene>
    <name evidence="2" type="ORF">CB5_LOCUS15139</name>
</gene>
<dbReference type="EMBL" id="LR862149">
    <property type="protein sequence ID" value="CAD1831928.1"/>
    <property type="molecule type" value="Genomic_DNA"/>
</dbReference>
<organism evidence="2">
    <name type="scientific">Ananas comosus var. bracteatus</name>
    <name type="common">red pineapple</name>
    <dbReference type="NCBI Taxonomy" id="296719"/>
    <lineage>
        <taxon>Eukaryota</taxon>
        <taxon>Viridiplantae</taxon>
        <taxon>Streptophyta</taxon>
        <taxon>Embryophyta</taxon>
        <taxon>Tracheophyta</taxon>
        <taxon>Spermatophyta</taxon>
        <taxon>Magnoliopsida</taxon>
        <taxon>Liliopsida</taxon>
        <taxon>Poales</taxon>
        <taxon>Bromeliaceae</taxon>
        <taxon>Bromelioideae</taxon>
        <taxon>Ananas</taxon>
    </lineage>
</organism>
<protein>
    <submittedName>
        <fullName evidence="2">Uncharacterized protein</fullName>
    </submittedName>
</protein>
<reference evidence="2" key="1">
    <citation type="submission" date="2020-07" db="EMBL/GenBank/DDBJ databases">
        <authorList>
            <person name="Lin J."/>
        </authorList>
    </citation>
    <scope>NUCLEOTIDE SEQUENCE</scope>
</reference>
<feature type="compositionally biased region" description="Acidic residues" evidence="1">
    <location>
        <begin position="67"/>
        <end position="80"/>
    </location>
</feature>
<accession>A0A6V7PMP5</accession>